<comment type="catalytic activity">
    <reaction evidence="1">
        <text>RNA(n) + a ribonucleoside 5'-triphosphate = RNA(n+1) + diphosphate</text>
        <dbReference type="Rhea" id="RHEA:21248"/>
        <dbReference type="Rhea" id="RHEA-COMP:14527"/>
        <dbReference type="Rhea" id="RHEA-COMP:17342"/>
        <dbReference type="ChEBI" id="CHEBI:33019"/>
        <dbReference type="ChEBI" id="CHEBI:61557"/>
        <dbReference type="ChEBI" id="CHEBI:140395"/>
        <dbReference type="EC" id="2.7.7.48"/>
    </reaction>
</comment>
<dbReference type="Proteomes" id="UP000604046">
    <property type="component" value="Unassembled WGS sequence"/>
</dbReference>
<comment type="similarity">
    <text evidence="1">Belongs to the RdRP family.</text>
</comment>
<keyword evidence="1" id="KW-0694">RNA-binding</keyword>
<keyword evidence="1" id="KW-0696">RNA-directed RNA polymerase</keyword>
<evidence type="ECO:0000259" key="2">
    <source>
        <dbReference type="Pfam" id="PF05183"/>
    </source>
</evidence>
<dbReference type="GO" id="GO:0003723">
    <property type="term" value="F:RNA binding"/>
    <property type="evidence" value="ECO:0007669"/>
    <property type="project" value="UniProtKB-KW"/>
</dbReference>
<dbReference type="InterPro" id="IPR057596">
    <property type="entry name" value="RDRP_core"/>
</dbReference>
<accession>A0A812HCI1</accession>
<dbReference type="AlphaFoldDB" id="A0A812HCI1"/>
<dbReference type="GO" id="GO:0003968">
    <property type="term" value="F:RNA-directed RNA polymerase activity"/>
    <property type="evidence" value="ECO:0007669"/>
    <property type="project" value="UniProtKB-KW"/>
</dbReference>
<name>A0A812HCI1_9DINO</name>
<gene>
    <name evidence="3" type="primary">HERC1</name>
    <name evidence="3" type="ORF">SNAT2548_LOCUS1491</name>
</gene>
<keyword evidence="4" id="KW-1185">Reference proteome</keyword>
<keyword evidence="1" id="KW-0808">Transferase</keyword>
<keyword evidence="1" id="KW-0548">Nucleotidyltransferase</keyword>
<evidence type="ECO:0000256" key="1">
    <source>
        <dbReference type="RuleBase" id="RU363098"/>
    </source>
</evidence>
<protein>
    <recommendedName>
        <fullName evidence="1">RNA-dependent RNA polymerase</fullName>
        <ecNumber evidence="1">2.7.7.48</ecNumber>
    </recommendedName>
</protein>
<proteinExistence type="inferred from homology"/>
<feature type="domain" description="RDRP core" evidence="2">
    <location>
        <begin position="192"/>
        <end position="539"/>
    </location>
</feature>
<dbReference type="Pfam" id="PF05183">
    <property type="entry name" value="RdRP"/>
    <property type="match status" value="1"/>
</dbReference>
<dbReference type="EC" id="2.7.7.48" evidence="1"/>
<evidence type="ECO:0000313" key="4">
    <source>
        <dbReference type="Proteomes" id="UP000604046"/>
    </source>
</evidence>
<comment type="caution">
    <text evidence="3">The sequence shown here is derived from an EMBL/GenBank/DDBJ whole genome shotgun (WGS) entry which is preliminary data.</text>
</comment>
<evidence type="ECO:0000313" key="3">
    <source>
        <dbReference type="EMBL" id="CAE6948681.1"/>
    </source>
</evidence>
<reference evidence="3" key="1">
    <citation type="submission" date="2021-02" db="EMBL/GenBank/DDBJ databases">
        <authorList>
            <person name="Dougan E. K."/>
            <person name="Rhodes N."/>
            <person name="Thang M."/>
            <person name="Chan C."/>
        </authorList>
    </citation>
    <scope>NUCLEOTIDE SEQUENCE</scope>
</reference>
<sequence>MAATISVDRAFFQALCAPAAAVHRPQPPLDLSRMGAKMLDTFVHHDVAALAGHTEGQRAILRKLWALPQEEQARLLEAANIFGYMADPDLEGPTPALRFQPDHNAGQLFPPEFSPLQACRHQECRQTREVSSPIWSVHWAKSGRKPAVIFPWKASGIGAPARICSGNEKGMLYYCSRRFEEGHTFSRAQASTPSVADLCARLPLLLTLSQHFIPYWRLVHEVPDELVAGKHKVDDGRAEVGISVAADISMLETAIDIPHRGITLYDIGQHRSVLITQKEWVVTKGLVVINERLDPKEFRVPSSCVKLRFQPDQNVPWPAQPGLDIVQTSANRDLPPRLNSQVIAALLLRLCLMPSGPERDAQERKLEEWPKRLHEYTAKNIANVAWGLPSEAECPPGVHVDKLLPSEPPQVGPQVDWATLRVPREDITFQYLEQCPDPTPLDTLQARLPEDKPWTMSRGSPAGFEHGGRRYLQGVDNYLAHPRLVLPTIGVTAFAVPDPWDELEHGQCYIISGGRVLTGKFAVWRDPIMCAADVQTTRLQCLKTCSEASDVDGDKTRASSDPDMVSFLENTPDGQGDAELQQIEADVQAMVAQQGGPPPSTSLAAHILSMEADIRGLGCSFAEKAQLAAWLARNDGQAREAAIAAYKQVHASYLCYDAPRKYAIKAVRTVCRQLLKEAGLNLRSPKISDYIEETYMSINFAANRKRPWTCMSEIPRNLQLGQIWCGHANSEGSMVVRRAPEELLLFLKHVLNPQLNNALHVVVRNGELEALVRAAQAASLRQHRNPILTLAGQTRFGKR</sequence>
<dbReference type="OrthoDB" id="10055769at2759"/>
<dbReference type="EMBL" id="CAJNDS010000082">
    <property type="protein sequence ID" value="CAE6948681.1"/>
    <property type="molecule type" value="Genomic_DNA"/>
</dbReference>
<organism evidence="3 4">
    <name type="scientific">Symbiodinium natans</name>
    <dbReference type="NCBI Taxonomy" id="878477"/>
    <lineage>
        <taxon>Eukaryota</taxon>
        <taxon>Sar</taxon>
        <taxon>Alveolata</taxon>
        <taxon>Dinophyceae</taxon>
        <taxon>Suessiales</taxon>
        <taxon>Symbiodiniaceae</taxon>
        <taxon>Symbiodinium</taxon>
    </lineage>
</organism>